<feature type="domain" description="AAA-ATPase-like" evidence="1">
    <location>
        <begin position="4"/>
        <end position="95"/>
    </location>
</feature>
<accession>A0A6B1DYF5</accession>
<name>A0A6B1DYF5_9CHLR</name>
<dbReference type="InterPro" id="IPR018631">
    <property type="entry name" value="AAA-ATPase-like_dom"/>
</dbReference>
<sequence>MNGWHPVLRIDMSTVSGPSAAAIQGALGLEMVRLARGWARRGVPWETDYLPPIPQRSDKPAMALRNIIDGVYHHFQTTVVVVVDEYDAPLHRFIGRVEGADG</sequence>
<proteinExistence type="predicted"/>
<dbReference type="AlphaFoldDB" id="A0A6B1DYF5"/>
<organism evidence="2">
    <name type="scientific">Caldilineaceae bacterium SB0662_bin_9</name>
    <dbReference type="NCBI Taxonomy" id="2605258"/>
    <lineage>
        <taxon>Bacteria</taxon>
        <taxon>Bacillati</taxon>
        <taxon>Chloroflexota</taxon>
        <taxon>Caldilineae</taxon>
        <taxon>Caldilineales</taxon>
        <taxon>Caldilineaceae</taxon>
    </lineage>
</organism>
<protein>
    <submittedName>
        <fullName evidence="2">AAA family ATPase</fullName>
    </submittedName>
</protein>
<evidence type="ECO:0000313" key="2">
    <source>
        <dbReference type="EMBL" id="MYD91765.1"/>
    </source>
</evidence>
<reference evidence="2" key="1">
    <citation type="submission" date="2019-09" db="EMBL/GenBank/DDBJ databases">
        <title>Characterisation of the sponge microbiome using genome-centric metagenomics.</title>
        <authorList>
            <person name="Engelberts J.P."/>
            <person name="Robbins S.J."/>
            <person name="De Goeij J.M."/>
            <person name="Aranda M."/>
            <person name="Bell S.C."/>
            <person name="Webster N.S."/>
        </authorList>
    </citation>
    <scope>NUCLEOTIDE SEQUENCE</scope>
    <source>
        <strain evidence="2">SB0662_bin_9</strain>
    </source>
</reference>
<evidence type="ECO:0000259" key="1">
    <source>
        <dbReference type="Pfam" id="PF09820"/>
    </source>
</evidence>
<comment type="caution">
    <text evidence="2">The sequence shown here is derived from an EMBL/GenBank/DDBJ whole genome shotgun (WGS) entry which is preliminary data.</text>
</comment>
<dbReference type="EMBL" id="VXPY01000113">
    <property type="protein sequence ID" value="MYD91765.1"/>
    <property type="molecule type" value="Genomic_DNA"/>
</dbReference>
<dbReference type="Pfam" id="PF09820">
    <property type="entry name" value="AAA-ATPase_like"/>
    <property type="match status" value="1"/>
</dbReference>
<gene>
    <name evidence="2" type="ORF">F4Y08_15770</name>
</gene>